<accession>A0A2S0R9Y4</accession>
<sequence length="157" mass="17699">MPAQAFPQSEYSTQRPAANDSLYIRAIAEYTVALSKEPQRSIGDNVQPKTLYLARCTYLFDLPEVINGYRVMVLWPSQHARHLKENNGRLVILDLLPLAFENGQFSIDIKQAQANTLTALDHLDWNDGGLGVTSFFDFKNGKMVFDHAKVTGAFHKK</sequence>
<organism evidence="1 2">
    <name type="scientific">Flavobacterium magnum</name>
    <dbReference type="NCBI Taxonomy" id="2162713"/>
    <lineage>
        <taxon>Bacteria</taxon>
        <taxon>Pseudomonadati</taxon>
        <taxon>Bacteroidota</taxon>
        <taxon>Flavobacteriia</taxon>
        <taxon>Flavobacteriales</taxon>
        <taxon>Flavobacteriaceae</taxon>
        <taxon>Flavobacterium</taxon>
    </lineage>
</organism>
<dbReference type="KEGG" id="fmg:HYN48_01265"/>
<protein>
    <submittedName>
        <fullName evidence="1">Uncharacterized protein</fullName>
    </submittedName>
</protein>
<reference evidence="1 2" key="1">
    <citation type="submission" date="2018-04" db="EMBL/GenBank/DDBJ databases">
        <title>Genome sequencing of Flavobacterium sp. HYN0048.</title>
        <authorList>
            <person name="Yi H."/>
            <person name="Baek C."/>
        </authorList>
    </citation>
    <scope>NUCLEOTIDE SEQUENCE [LARGE SCALE GENOMIC DNA]</scope>
    <source>
        <strain evidence="1 2">HYN0048</strain>
    </source>
</reference>
<name>A0A2S0R9Y4_9FLAO</name>
<dbReference type="Proteomes" id="UP000244193">
    <property type="component" value="Chromosome"/>
</dbReference>
<dbReference type="EMBL" id="CP028811">
    <property type="protein sequence ID" value="AWA28827.1"/>
    <property type="molecule type" value="Genomic_DNA"/>
</dbReference>
<dbReference type="AlphaFoldDB" id="A0A2S0R9Y4"/>
<gene>
    <name evidence="1" type="ORF">HYN48_01265</name>
</gene>
<evidence type="ECO:0000313" key="2">
    <source>
        <dbReference type="Proteomes" id="UP000244193"/>
    </source>
</evidence>
<evidence type="ECO:0000313" key="1">
    <source>
        <dbReference type="EMBL" id="AWA28827.1"/>
    </source>
</evidence>
<proteinExistence type="predicted"/>
<keyword evidence="2" id="KW-1185">Reference proteome</keyword>